<accession>A0ABD5CGC4</accession>
<keyword evidence="1" id="KW-0812">Transmembrane</keyword>
<keyword evidence="1" id="KW-1133">Transmembrane helix</keyword>
<evidence type="ECO:0000256" key="1">
    <source>
        <dbReference type="SAM" id="Phobius"/>
    </source>
</evidence>
<dbReference type="GeneID" id="97004670"/>
<comment type="caution">
    <text evidence="2">The sequence shown here is derived from an EMBL/GenBank/DDBJ whole genome shotgun (WGS) entry which is preliminary data.</text>
</comment>
<evidence type="ECO:0000313" key="3">
    <source>
        <dbReference type="Proteomes" id="UP001245184"/>
    </source>
</evidence>
<sequence>MMRLFANSFRANAAYKNGIVVIGACAVIAICVTGLAALTGMLPESESVAVTVTAMPLVDLQTALSRDIVSP</sequence>
<keyword evidence="1" id="KW-0472">Membrane</keyword>
<dbReference type="EMBL" id="JAVIZN010000002">
    <property type="protein sequence ID" value="MDR6204156.1"/>
    <property type="molecule type" value="Genomic_DNA"/>
</dbReference>
<dbReference type="RefSeq" id="WP_006050340.1">
    <property type="nucleotide sequence ID" value="NZ_ATXV01000006.1"/>
</dbReference>
<evidence type="ECO:0000313" key="2">
    <source>
        <dbReference type="EMBL" id="MDR6204156.1"/>
    </source>
</evidence>
<proteinExistence type="predicted"/>
<name>A0ABD5CGC4_9BURK</name>
<reference evidence="2 3" key="1">
    <citation type="submission" date="2023-08" db="EMBL/GenBank/DDBJ databases">
        <title>Genome sequencing of plant associated microbes to promote plant fitness in Sorghum bicolor and Oryza sativa.</title>
        <authorList>
            <person name="Coleman-Derr D."/>
        </authorList>
    </citation>
    <scope>NUCLEOTIDE SEQUENCE [LARGE SCALE GENOMIC DNA]</scope>
    <source>
        <strain evidence="2 3">SLBN-33</strain>
    </source>
</reference>
<feature type="transmembrane region" description="Helical" evidence="1">
    <location>
        <begin position="20"/>
        <end position="42"/>
    </location>
</feature>
<organism evidence="2 3">
    <name type="scientific">Paraburkholderia graminis</name>
    <dbReference type="NCBI Taxonomy" id="60548"/>
    <lineage>
        <taxon>Bacteria</taxon>
        <taxon>Pseudomonadati</taxon>
        <taxon>Pseudomonadota</taxon>
        <taxon>Betaproteobacteria</taxon>
        <taxon>Burkholderiales</taxon>
        <taxon>Burkholderiaceae</taxon>
        <taxon>Paraburkholderia</taxon>
    </lineage>
</organism>
<dbReference type="AlphaFoldDB" id="A0ABD5CGC4"/>
<dbReference type="Proteomes" id="UP001245184">
    <property type="component" value="Unassembled WGS sequence"/>
</dbReference>
<protein>
    <submittedName>
        <fullName evidence="2">Uncharacterized protein</fullName>
    </submittedName>
</protein>
<gene>
    <name evidence="2" type="ORF">QF025_002876</name>
</gene>
<dbReference type="KEGG" id="pgp:CUJ91_24505"/>